<organism evidence="6 7">
    <name type="scientific">Rhizorhabdus wittichii</name>
    <dbReference type="NCBI Taxonomy" id="160791"/>
    <lineage>
        <taxon>Bacteria</taxon>
        <taxon>Pseudomonadati</taxon>
        <taxon>Pseudomonadota</taxon>
        <taxon>Alphaproteobacteria</taxon>
        <taxon>Sphingomonadales</taxon>
        <taxon>Sphingomonadaceae</taxon>
        <taxon>Rhizorhabdus</taxon>
    </lineage>
</organism>
<evidence type="ECO:0000313" key="6">
    <source>
        <dbReference type="EMBL" id="QTH20821.1"/>
    </source>
</evidence>
<dbReference type="RefSeq" id="WP_208632335.1">
    <property type="nucleotide sequence ID" value="NZ_CP059319.1"/>
</dbReference>
<evidence type="ECO:0000313" key="7">
    <source>
        <dbReference type="Proteomes" id="UP000664914"/>
    </source>
</evidence>
<dbReference type="Gene3D" id="3.30.160.390">
    <property type="entry name" value="Integrase, DNA-binding domain"/>
    <property type="match status" value="1"/>
</dbReference>
<comment type="similarity">
    <text evidence="1">Belongs to the 'phage' integrase family.</text>
</comment>
<dbReference type="Pfam" id="PF13356">
    <property type="entry name" value="Arm-DNA-bind_3"/>
    <property type="match status" value="1"/>
</dbReference>
<dbReference type="GO" id="GO:0015074">
    <property type="term" value="P:DNA integration"/>
    <property type="evidence" value="ECO:0007669"/>
    <property type="project" value="UniProtKB-KW"/>
</dbReference>
<accession>A0A975HCY0</accession>
<dbReference type="InterPro" id="IPR013762">
    <property type="entry name" value="Integrase-like_cat_sf"/>
</dbReference>
<reference evidence="6" key="2">
    <citation type="submission" date="2021-04" db="EMBL/GenBank/DDBJ databases">
        <title>Isolation and genomic analysis of the ibuprofen-degrading bacterium Sphingomonas strain MPO218.</title>
        <authorList>
            <person name="Aulestia M."/>
            <person name="Flores A."/>
            <person name="Mangas E.L."/>
            <person name="Perez-Pulido A.J."/>
            <person name="Santero E."/>
            <person name="Camacho E.M."/>
        </authorList>
    </citation>
    <scope>NUCLEOTIDE SEQUENCE</scope>
    <source>
        <strain evidence="6">MPO218</strain>
    </source>
</reference>
<name>A0A975HCY0_9SPHN</name>
<dbReference type="InterPro" id="IPR002104">
    <property type="entry name" value="Integrase_catalytic"/>
</dbReference>
<dbReference type="SUPFAM" id="SSF56349">
    <property type="entry name" value="DNA breaking-rejoining enzymes"/>
    <property type="match status" value="1"/>
</dbReference>
<proteinExistence type="inferred from homology"/>
<dbReference type="InterPro" id="IPR010998">
    <property type="entry name" value="Integrase_recombinase_N"/>
</dbReference>
<dbReference type="Pfam" id="PF22022">
    <property type="entry name" value="Phage_int_M"/>
    <property type="match status" value="1"/>
</dbReference>
<evidence type="ECO:0000256" key="1">
    <source>
        <dbReference type="ARBA" id="ARBA00008857"/>
    </source>
</evidence>
<evidence type="ECO:0000256" key="4">
    <source>
        <dbReference type="ARBA" id="ARBA00023172"/>
    </source>
</evidence>
<dbReference type="InterPro" id="IPR050808">
    <property type="entry name" value="Phage_Integrase"/>
</dbReference>
<dbReference type="Gene3D" id="1.10.443.10">
    <property type="entry name" value="Intergrase catalytic core"/>
    <property type="match status" value="1"/>
</dbReference>
<dbReference type="Gene3D" id="1.10.150.130">
    <property type="match status" value="1"/>
</dbReference>
<protein>
    <submittedName>
        <fullName evidence="6">Integrase arm-type DNA-binding domain-containing protein</fullName>
    </submittedName>
</protein>
<evidence type="ECO:0000256" key="2">
    <source>
        <dbReference type="ARBA" id="ARBA00022908"/>
    </source>
</evidence>
<dbReference type="PROSITE" id="PS51898">
    <property type="entry name" value="TYR_RECOMBINASE"/>
    <property type="match status" value="1"/>
</dbReference>
<feature type="domain" description="Tyr recombinase" evidence="5">
    <location>
        <begin position="218"/>
        <end position="394"/>
    </location>
</feature>
<keyword evidence="2" id="KW-0229">DNA integration</keyword>
<evidence type="ECO:0000256" key="3">
    <source>
        <dbReference type="ARBA" id="ARBA00023125"/>
    </source>
</evidence>
<evidence type="ECO:0000259" key="5">
    <source>
        <dbReference type="PROSITE" id="PS51898"/>
    </source>
</evidence>
<dbReference type="InterPro" id="IPR025166">
    <property type="entry name" value="Integrase_DNA_bind_dom"/>
</dbReference>
<dbReference type="InterPro" id="IPR038488">
    <property type="entry name" value="Integrase_DNA-bd_sf"/>
</dbReference>
<reference evidence="6" key="1">
    <citation type="submission" date="2020-07" db="EMBL/GenBank/DDBJ databases">
        <authorList>
            <person name="Camacho E."/>
        </authorList>
    </citation>
    <scope>NUCLEOTIDE SEQUENCE</scope>
    <source>
        <strain evidence="6">MPO218</strain>
    </source>
</reference>
<dbReference type="InterPro" id="IPR053876">
    <property type="entry name" value="Phage_int_M"/>
</dbReference>
<gene>
    <name evidence="6" type="ORF">HRJ34_21235</name>
</gene>
<dbReference type="PANTHER" id="PTHR30629">
    <property type="entry name" value="PROPHAGE INTEGRASE"/>
    <property type="match status" value="1"/>
</dbReference>
<dbReference type="PANTHER" id="PTHR30629:SF2">
    <property type="entry name" value="PROPHAGE INTEGRASE INTS-RELATED"/>
    <property type="match status" value="1"/>
</dbReference>
<dbReference type="GO" id="GO:0003677">
    <property type="term" value="F:DNA binding"/>
    <property type="evidence" value="ECO:0007669"/>
    <property type="project" value="UniProtKB-KW"/>
</dbReference>
<dbReference type="Proteomes" id="UP000664914">
    <property type="component" value="Chromosome"/>
</dbReference>
<dbReference type="CDD" id="cd00801">
    <property type="entry name" value="INT_P4_C"/>
    <property type="match status" value="1"/>
</dbReference>
<dbReference type="InterPro" id="IPR011010">
    <property type="entry name" value="DNA_brk_join_enz"/>
</dbReference>
<sequence length="414" mass="46143">MGKLTTLKVKNAPTGRHSDGDGLLLLVKDSGARSWVLRIQANGVRRDFGLGSVDLSTRSPAAAAEAERIPILQRKMLNLAEAREKAEAYRRIAKAGLDPIEERRKAMVRVPTFEKAAKECHEALKKGWRNKRHTDSWLACLDAYAFPAIGAKSVDVVEGPQVRDLLAPIWIAKPETARRVLQRIGAVLDFAHVQGWRTSETSLKSVRKGLPRQPKVERHFPAMPYADVPDFVTELRGQPETVGRMALLFLIATAARSGEVRNARWSHIDREAKLWHRPAPLMKAGVAHTVTLNQLALDILDRAKDLRGDEKDPLLFPGVRNRALSDMTLLKILRDADQPYTPHGFRSSFRDFAAEKMPTIPDPVAEAALAHAVPDKTIAAYKRTQFLELRRKLLDGWGNFLMRAGKVVKLAVSA</sequence>
<dbReference type="Pfam" id="PF00589">
    <property type="entry name" value="Phage_integrase"/>
    <property type="match status" value="1"/>
</dbReference>
<dbReference type="EMBL" id="CP059319">
    <property type="protein sequence ID" value="QTH20821.1"/>
    <property type="molecule type" value="Genomic_DNA"/>
</dbReference>
<keyword evidence="3 6" id="KW-0238">DNA-binding</keyword>
<dbReference type="GO" id="GO:0006310">
    <property type="term" value="P:DNA recombination"/>
    <property type="evidence" value="ECO:0007669"/>
    <property type="project" value="UniProtKB-KW"/>
</dbReference>
<dbReference type="AlphaFoldDB" id="A0A975HCY0"/>
<keyword evidence="4" id="KW-0233">DNA recombination</keyword>